<dbReference type="RefSeq" id="XP_038749832.1">
    <property type="nucleotide sequence ID" value="XM_038885044.1"/>
</dbReference>
<dbReference type="EMBL" id="JAATWM020000005">
    <property type="protein sequence ID" value="KAF9880371.1"/>
    <property type="molecule type" value="Genomic_DNA"/>
</dbReference>
<accession>A0A9P6IGU5</accession>
<protein>
    <submittedName>
        <fullName evidence="2">Uncharacterized protein</fullName>
    </submittedName>
</protein>
<name>A0A9P6IGU5_9PEZI</name>
<organism evidence="2 3">
    <name type="scientific">Colletotrichum karsti</name>
    <dbReference type="NCBI Taxonomy" id="1095194"/>
    <lineage>
        <taxon>Eukaryota</taxon>
        <taxon>Fungi</taxon>
        <taxon>Dikarya</taxon>
        <taxon>Ascomycota</taxon>
        <taxon>Pezizomycotina</taxon>
        <taxon>Sordariomycetes</taxon>
        <taxon>Hypocreomycetidae</taxon>
        <taxon>Glomerellales</taxon>
        <taxon>Glomerellaceae</taxon>
        <taxon>Colletotrichum</taxon>
        <taxon>Colletotrichum boninense species complex</taxon>
    </lineage>
</organism>
<feature type="region of interest" description="Disordered" evidence="1">
    <location>
        <begin position="1"/>
        <end position="32"/>
    </location>
</feature>
<comment type="caution">
    <text evidence="2">The sequence shown here is derived from an EMBL/GenBank/DDBJ whole genome shotgun (WGS) entry which is preliminary data.</text>
</comment>
<reference evidence="2" key="2">
    <citation type="submission" date="2020-11" db="EMBL/GenBank/DDBJ databases">
        <title>Whole genome sequencing of Colletotrichum sp.</title>
        <authorList>
            <person name="Li H."/>
        </authorList>
    </citation>
    <scope>NUCLEOTIDE SEQUENCE</scope>
    <source>
        <strain evidence="2">CkLH20</strain>
    </source>
</reference>
<proteinExistence type="predicted"/>
<dbReference type="Proteomes" id="UP000781932">
    <property type="component" value="Unassembled WGS sequence"/>
</dbReference>
<feature type="compositionally biased region" description="Basic and acidic residues" evidence="1">
    <location>
        <begin position="21"/>
        <end position="30"/>
    </location>
</feature>
<dbReference type="OrthoDB" id="4589291at2759"/>
<gene>
    <name evidence="2" type="ORF">CkaCkLH20_02325</name>
</gene>
<evidence type="ECO:0000313" key="2">
    <source>
        <dbReference type="EMBL" id="KAF9880371.1"/>
    </source>
</evidence>
<evidence type="ECO:0000256" key="1">
    <source>
        <dbReference type="SAM" id="MobiDB-lite"/>
    </source>
</evidence>
<dbReference type="AlphaFoldDB" id="A0A9P6IGU5"/>
<reference evidence="2" key="1">
    <citation type="submission" date="2020-03" db="EMBL/GenBank/DDBJ databases">
        <authorList>
            <person name="He L."/>
        </authorList>
    </citation>
    <scope>NUCLEOTIDE SEQUENCE</scope>
    <source>
        <strain evidence="2">CkLH20</strain>
    </source>
</reference>
<sequence length="226" mass="25902">MDSSGASDEPNTADNIPTPDEPPRYEDIQPRRRPRIQKFDSAQWQGGKPNLIFMLLSSPSESSITARQNIEWVAQLHVKARDLPRLMREGFYWNLDNFCLESTYIEEKIDSGGPANVGFTCTRNYYLSDIDHGNNAQWAAKLSVYARNVGTLSRFRLPNLQLGHVALVTAIDPRCTGRKLYKFDRFHPDKNFNAIYDDMPMDGWWPWPRRAASDNQSMGQAHAENH</sequence>
<dbReference type="GeneID" id="62158118"/>
<feature type="compositionally biased region" description="Polar residues" evidence="1">
    <location>
        <begin position="1"/>
        <end position="15"/>
    </location>
</feature>
<keyword evidence="3" id="KW-1185">Reference proteome</keyword>
<evidence type="ECO:0000313" key="3">
    <source>
        <dbReference type="Proteomes" id="UP000781932"/>
    </source>
</evidence>